<sequence length="90" mass="10437">MFSLFLVFMVICVVVNVISGITGMYSDHSDGDDHFNQFNQFQRNVQQQQFDEMNRHFTEESLKSVTPFEMGGYDMTQGNSWNNNDFGGMF</sequence>
<dbReference type="GeneID" id="66579420"/>
<protein>
    <submittedName>
        <fullName evidence="1">Uncharacterized protein</fullName>
    </submittedName>
</protein>
<dbReference type="EMBL" id="QRYQ01000006">
    <property type="protein sequence ID" value="RGU92345.1"/>
    <property type="molecule type" value="Genomic_DNA"/>
</dbReference>
<accession>A0A395W8N6</accession>
<evidence type="ECO:0000313" key="1">
    <source>
        <dbReference type="EMBL" id="RGU92345.1"/>
    </source>
</evidence>
<organism evidence="1 2">
    <name type="scientific">Holdemanella biformis</name>
    <dbReference type="NCBI Taxonomy" id="1735"/>
    <lineage>
        <taxon>Bacteria</taxon>
        <taxon>Bacillati</taxon>
        <taxon>Bacillota</taxon>
        <taxon>Erysipelotrichia</taxon>
        <taxon>Erysipelotrichales</taxon>
        <taxon>Erysipelotrichaceae</taxon>
        <taxon>Holdemanella</taxon>
    </lineage>
</organism>
<comment type="caution">
    <text evidence="1">The sequence shown here is derived from an EMBL/GenBank/DDBJ whole genome shotgun (WGS) entry which is preliminary data.</text>
</comment>
<evidence type="ECO:0000313" key="2">
    <source>
        <dbReference type="Proteomes" id="UP000265489"/>
    </source>
</evidence>
<name>A0A395W8N6_9FIRM</name>
<reference evidence="1 2" key="1">
    <citation type="submission" date="2018-08" db="EMBL/GenBank/DDBJ databases">
        <title>A genome reference for cultivated species of the human gut microbiota.</title>
        <authorList>
            <person name="Zou Y."/>
            <person name="Xue W."/>
            <person name="Luo G."/>
        </authorList>
    </citation>
    <scope>NUCLEOTIDE SEQUENCE [LARGE SCALE GENOMIC DNA]</scope>
    <source>
        <strain evidence="1 2">AF15-20</strain>
    </source>
</reference>
<gene>
    <name evidence="1" type="ORF">DWW32_05030</name>
</gene>
<dbReference type="AlphaFoldDB" id="A0A395W8N6"/>
<proteinExistence type="predicted"/>
<dbReference type="RefSeq" id="WP_118324991.1">
    <property type="nucleotide sequence ID" value="NZ_CATXNH010000076.1"/>
</dbReference>
<dbReference type="Proteomes" id="UP000265489">
    <property type="component" value="Unassembled WGS sequence"/>
</dbReference>